<proteinExistence type="predicted"/>
<sequence length="110" mass="13135">MRFEQLLEAKEIYDHRHENISDVIKPWAGGDKYIDPRDGFYWQFMEGKLILTSTENEYYSFIASMYQTASEEEQEIARRQNKQDFVKIPRIKDQYSKISSMWNQLGGLVN</sequence>
<feature type="non-terminal residue" evidence="1">
    <location>
        <position position="110"/>
    </location>
</feature>
<organism evidence="1">
    <name type="scientific">marine metagenome</name>
    <dbReference type="NCBI Taxonomy" id="408172"/>
    <lineage>
        <taxon>unclassified sequences</taxon>
        <taxon>metagenomes</taxon>
        <taxon>ecological metagenomes</taxon>
    </lineage>
</organism>
<evidence type="ECO:0000313" key="1">
    <source>
        <dbReference type="EMBL" id="SVA64397.1"/>
    </source>
</evidence>
<protein>
    <submittedName>
        <fullName evidence="1">Uncharacterized protein</fullName>
    </submittedName>
</protein>
<dbReference type="EMBL" id="UINC01015259">
    <property type="protein sequence ID" value="SVA64397.1"/>
    <property type="molecule type" value="Genomic_DNA"/>
</dbReference>
<gene>
    <name evidence="1" type="ORF">METZ01_LOCUS117251</name>
</gene>
<reference evidence="1" key="1">
    <citation type="submission" date="2018-05" db="EMBL/GenBank/DDBJ databases">
        <authorList>
            <person name="Lanie J.A."/>
            <person name="Ng W.-L."/>
            <person name="Kazmierczak K.M."/>
            <person name="Andrzejewski T.M."/>
            <person name="Davidsen T.M."/>
            <person name="Wayne K.J."/>
            <person name="Tettelin H."/>
            <person name="Glass J.I."/>
            <person name="Rusch D."/>
            <person name="Podicherti R."/>
            <person name="Tsui H.-C.T."/>
            <person name="Winkler M.E."/>
        </authorList>
    </citation>
    <scope>NUCLEOTIDE SEQUENCE</scope>
</reference>
<accession>A0A381XJQ3</accession>
<dbReference type="AlphaFoldDB" id="A0A381XJQ3"/>
<name>A0A381XJQ3_9ZZZZ</name>